<feature type="compositionally biased region" description="Low complexity" evidence="4">
    <location>
        <begin position="15"/>
        <end position="38"/>
    </location>
</feature>
<feature type="compositionally biased region" description="Polar residues" evidence="4">
    <location>
        <begin position="673"/>
        <end position="695"/>
    </location>
</feature>
<dbReference type="PANTHER" id="PTHR31251">
    <property type="entry name" value="SQUAMOSA PROMOTER-BINDING-LIKE PROTEIN 4"/>
    <property type="match status" value="1"/>
</dbReference>
<feature type="compositionally biased region" description="Low complexity" evidence="4">
    <location>
        <begin position="431"/>
        <end position="465"/>
    </location>
</feature>
<feature type="compositionally biased region" description="Low complexity" evidence="4">
    <location>
        <begin position="46"/>
        <end position="57"/>
    </location>
</feature>
<feature type="region of interest" description="Disordered" evidence="4">
    <location>
        <begin position="1"/>
        <end position="91"/>
    </location>
</feature>
<evidence type="ECO:0000256" key="3">
    <source>
        <dbReference type="ARBA" id="ARBA00022833"/>
    </source>
</evidence>
<name>A0A2K3DQX4_CHLRE</name>
<keyword evidence="5" id="KW-1133">Transmembrane helix</keyword>
<keyword evidence="8" id="KW-1185">Reference proteome</keyword>
<evidence type="ECO:0000256" key="2">
    <source>
        <dbReference type="ARBA" id="ARBA00022771"/>
    </source>
</evidence>
<feature type="compositionally biased region" description="Polar residues" evidence="4">
    <location>
        <begin position="371"/>
        <end position="381"/>
    </location>
</feature>
<proteinExistence type="predicted"/>
<feature type="compositionally biased region" description="Gly residues" evidence="4">
    <location>
        <begin position="208"/>
        <end position="225"/>
    </location>
</feature>
<evidence type="ECO:0000259" key="6">
    <source>
        <dbReference type="PROSITE" id="PS51141"/>
    </source>
</evidence>
<feature type="compositionally biased region" description="Low complexity" evidence="4">
    <location>
        <begin position="696"/>
        <end position="709"/>
    </location>
</feature>
<dbReference type="PaxDb" id="3055-EDP05012"/>
<evidence type="ECO:0000256" key="4">
    <source>
        <dbReference type="SAM" id="MobiDB-lite"/>
    </source>
</evidence>
<feature type="transmembrane region" description="Helical" evidence="5">
    <location>
        <begin position="1516"/>
        <end position="1536"/>
    </location>
</feature>
<dbReference type="ExpressionAtlas" id="A0A2K3DQX4">
    <property type="expression patterns" value="baseline and differential"/>
</dbReference>
<dbReference type="FunCoup" id="A0A2K3DQX4">
    <property type="interactions" value="490"/>
</dbReference>
<feature type="domain" description="SBP-type" evidence="6">
    <location>
        <begin position="98"/>
        <end position="175"/>
    </location>
</feature>
<feature type="transmembrane region" description="Helical" evidence="5">
    <location>
        <begin position="1628"/>
        <end position="1649"/>
    </location>
</feature>
<dbReference type="Proteomes" id="UP000006906">
    <property type="component" value="Chromosome 6"/>
</dbReference>
<feature type="compositionally biased region" description="Low complexity" evidence="4">
    <location>
        <begin position="650"/>
        <end position="666"/>
    </location>
</feature>
<keyword evidence="5" id="KW-0812">Transmembrane</keyword>
<dbReference type="KEGG" id="cre:CHLRE_06g300600v5"/>
<accession>A0A2K3DQX4</accession>
<feature type="compositionally biased region" description="Low complexity" evidence="4">
    <location>
        <begin position="478"/>
        <end position="493"/>
    </location>
</feature>
<feature type="compositionally biased region" description="Polar residues" evidence="4">
    <location>
        <begin position="507"/>
        <end position="522"/>
    </location>
</feature>
<dbReference type="InterPro" id="IPR004333">
    <property type="entry name" value="SBP_dom"/>
</dbReference>
<feature type="compositionally biased region" description="Pro residues" evidence="4">
    <location>
        <begin position="412"/>
        <end position="423"/>
    </location>
</feature>
<evidence type="ECO:0000256" key="5">
    <source>
        <dbReference type="SAM" id="Phobius"/>
    </source>
</evidence>
<feature type="transmembrane region" description="Helical" evidence="5">
    <location>
        <begin position="1687"/>
        <end position="1714"/>
    </location>
</feature>
<dbReference type="GO" id="GO:0005634">
    <property type="term" value="C:nucleus"/>
    <property type="evidence" value="ECO:0000318"/>
    <property type="project" value="GO_Central"/>
</dbReference>
<dbReference type="GO" id="GO:0001216">
    <property type="term" value="F:DNA-binding transcription activator activity"/>
    <property type="evidence" value="ECO:0000318"/>
    <property type="project" value="GO_Central"/>
</dbReference>
<feature type="compositionally biased region" description="Polar residues" evidence="4">
    <location>
        <begin position="397"/>
        <end position="406"/>
    </location>
</feature>
<feature type="region of interest" description="Disordered" evidence="4">
    <location>
        <begin position="1447"/>
        <end position="1486"/>
    </location>
</feature>
<dbReference type="STRING" id="3055.A0A2K3DQX4"/>
<dbReference type="PANTHER" id="PTHR31251:SF169">
    <property type="entry name" value="SQUAMOSA PROMOTER-BINDING-LIKE PROTEIN 8"/>
    <property type="match status" value="1"/>
</dbReference>
<dbReference type="Gramene" id="PNW82945">
    <property type="protein sequence ID" value="PNW82945"/>
    <property type="gene ID" value="CHLRE_06g300600v5"/>
</dbReference>
<reference evidence="7 8" key="1">
    <citation type="journal article" date="2007" name="Science">
        <title>The Chlamydomonas genome reveals the evolution of key animal and plant functions.</title>
        <authorList>
            <person name="Merchant S.S."/>
            <person name="Prochnik S.E."/>
            <person name="Vallon O."/>
            <person name="Harris E.H."/>
            <person name="Karpowicz S.J."/>
            <person name="Witman G.B."/>
            <person name="Terry A."/>
            <person name="Salamov A."/>
            <person name="Fritz-Laylin L.K."/>
            <person name="Marechal-Drouard L."/>
            <person name="Marshall W.F."/>
            <person name="Qu L.H."/>
            <person name="Nelson D.R."/>
            <person name="Sanderfoot A.A."/>
            <person name="Spalding M.H."/>
            <person name="Kapitonov V.V."/>
            <person name="Ren Q."/>
            <person name="Ferris P."/>
            <person name="Lindquist E."/>
            <person name="Shapiro H."/>
            <person name="Lucas S.M."/>
            <person name="Grimwood J."/>
            <person name="Schmutz J."/>
            <person name="Cardol P."/>
            <person name="Cerutti H."/>
            <person name="Chanfreau G."/>
            <person name="Chen C.L."/>
            <person name="Cognat V."/>
            <person name="Croft M.T."/>
            <person name="Dent R."/>
            <person name="Dutcher S."/>
            <person name="Fernandez E."/>
            <person name="Fukuzawa H."/>
            <person name="Gonzalez-Ballester D."/>
            <person name="Gonzalez-Halphen D."/>
            <person name="Hallmann A."/>
            <person name="Hanikenne M."/>
            <person name="Hippler M."/>
            <person name="Inwood W."/>
            <person name="Jabbari K."/>
            <person name="Kalanon M."/>
            <person name="Kuras R."/>
            <person name="Lefebvre P.A."/>
            <person name="Lemaire S.D."/>
            <person name="Lobanov A.V."/>
            <person name="Lohr M."/>
            <person name="Manuell A."/>
            <person name="Meier I."/>
            <person name="Mets L."/>
            <person name="Mittag M."/>
            <person name="Mittelmeier T."/>
            <person name="Moroney J.V."/>
            <person name="Moseley J."/>
            <person name="Napoli C."/>
            <person name="Nedelcu A.M."/>
            <person name="Niyogi K."/>
            <person name="Novoselov S.V."/>
            <person name="Paulsen I.T."/>
            <person name="Pazour G."/>
            <person name="Purton S."/>
            <person name="Ral J.P."/>
            <person name="Riano-Pachon D.M."/>
            <person name="Riekhof W."/>
            <person name="Rymarquis L."/>
            <person name="Schroda M."/>
            <person name="Stern D."/>
            <person name="Umen J."/>
            <person name="Willows R."/>
            <person name="Wilson N."/>
            <person name="Zimmer S.L."/>
            <person name="Allmer J."/>
            <person name="Balk J."/>
            <person name="Bisova K."/>
            <person name="Chen C.J."/>
            <person name="Elias M."/>
            <person name="Gendler K."/>
            <person name="Hauser C."/>
            <person name="Lamb M.R."/>
            <person name="Ledford H."/>
            <person name="Long J.C."/>
            <person name="Minagawa J."/>
            <person name="Page M.D."/>
            <person name="Pan J."/>
            <person name="Pootakham W."/>
            <person name="Roje S."/>
            <person name="Rose A."/>
            <person name="Stahlberg E."/>
            <person name="Terauchi A.M."/>
            <person name="Yang P."/>
            <person name="Ball S."/>
            <person name="Bowler C."/>
            <person name="Dieckmann C.L."/>
            <person name="Gladyshev V.N."/>
            <person name="Green P."/>
            <person name="Jorgensen R."/>
            <person name="Mayfield S."/>
            <person name="Mueller-Roeber B."/>
            <person name="Rajamani S."/>
            <person name="Sayre R.T."/>
            <person name="Brokstein P."/>
            <person name="Dubchak I."/>
            <person name="Goodstein D."/>
            <person name="Hornick L."/>
            <person name="Huang Y.W."/>
            <person name="Jhaveri J."/>
            <person name="Luo Y."/>
            <person name="Martinez D."/>
            <person name="Ngau W.C."/>
            <person name="Otillar B."/>
            <person name="Poliakov A."/>
            <person name="Porter A."/>
            <person name="Szajkowski L."/>
            <person name="Werner G."/>
            <person name="Zhou K."/>
            <person name="Grigoriev I.V."/>
            <person name="Rokhsar D.S."/>
            <person name="Grossman A.R."/>
        </authorList>
    </citation>
    <scope>NUCLEOTIDE SEQUENCE [LARGE SCALE GENOMIC DNA]</scope>
    <source>
        <strain evidence="8">CC-503</strain>
    </source>
</reference>
<keyword evidence="2" id="KW-0863">Zinc-finger</keyword>
<dbReference type="InParanoid" id="A0A2K3DQX4"/>
<feature type="transmembrane region" description="Helical" evidence="5">
    <location>
        <begin position="1661"/>
        <end position="1681"/>
    </location>
</feature>
<dbReference type="PROSITE" id="PS51141">
    <property type="entry name" value="ZF_SBP"/>
    <property type="match status" value="1"/>
</dbReference>
<evidence type="ECO:0000313" key="7">
    <source>
        <dbReference type="EMBL" id="PNW82945.1"/>
    </source>
</evidence>
<feature type="compositionally biased region" description="Basic and acidic residues" evidence="4">
    <location>
        <begin position="58"/>
        <end position="69"/>
    </location>
</feature>
<dbReference type="GO" id="GO:0008270">
    <property type="term" value="F:zinc ion binding"/>
    <property type="evidence" value="ECO:0007669"/>
    <property type="project" value="UniProtKB-KW"/>
</dbReference>
<feature type="compositionally biased region" description="Polar residues" evidence="4">
    <location>
        <begin position="468"/>
        <end position="477"/>
    </location>
</feature>
<keyword evidence="5" id="KW-0472">Membrane</keyword>
<dbReference type="GeneID" id="5716977"/>
<dbReference type="GO" id="GO:0000976">
    <property type="term" value="F:transcription cis-regulatory region binding"/>
    <property type="evidence" value="ECO:0000318"/>
    <property type="project" value="GO_Central"/>
</dbReference>
<dbReference type="Gene3D" id="4.10.1100.10">
    <property type="entry name" value="Transcription factor, SBP-box domain"/>
    <property type="match status" value="1"/>
</dbReference>
<sequence>MDVFNSGFQHTAGNLQQQLQQQQQPQQWSGQQFQWDSQRLTAYPLGSGSPSGSSPSEGHGDSSSGHREQSLGPVPMGWPQGSLPGSGGREQRARLKGPLVCQVEGCGHDLTTEKSYYQRYRVCEPHLKLLSLMVDGKPCRFCQQCGRFHELNEFDGNKRSCRARLIQHNARRRKRDPLDTSGNASSGRRQQRRMVLALPNSDSSGDAMHGGVGAGGAGAGGGNGSGDLSNSGMPLAPGLGGLDQGHERLGGIRINANFLPQAHGTAGVLGGGGGVLGGGGGSAGGGWPQQQRPLGPLPMGLPGSHSMLGEAHQPLQPLRLRALDHDLGGIMGGGVGMADGGANGGNPGPFTAMLQADGAGGLLHPNDQLPPLQSQNARQQQGAFESLALPLLAPRQQGSYQPMSTGHSGGPVPSPPLEQQPPHPHQHPQHLQHPQQYPRPHPQQHSQQHPQQQQHQQHHAGQPGPRSGPQTSGHLSHQQQHQPQYPQQQRQLQPGGGPGVSGLPYSQGPSYPGSRSQASNDGVRSFADVPDFLAGGAGPGYQQQHPHQQPYHNGPGGGAPMGGAGGPGGPGGGPFDEYVIDALLGTDNGCGGEVHVDDPRMPLANFADVRNSFTRRAGVEAAAAGDGGMGAAMLPPSGGSHGHGHYHMRTSSTSGAASVGAAPAASMHGGGQSLSDSQAPLPQSYSQQRGSPNTNSQLHLQQQQQHMQSGGSGGPPYHIQGYHDPYNPTFQGPRRSGGVGAVHGHGHGSAQLTASAADCGVTGGGFTNASTLSLASNSSAWAPFDSNTNNHVVSGAAMAGGSGVLPGGSGPLHSGVCGPASGALGYNNNPGPSGAGGYGAGGHGHSSGGGGGSFEAARRLVSEGGAAAAFVVPPDMLARVSMKIANCTPQDLPPDLYDRLCNLLRTADASLVQGFLRPGCTHLVLDVLVRPTAASGPDGAAAADADATSTAALDPVALRDALGPELLAHSAVLVQTEEEVCLWPAAAPPGCEPPNLGSVSELQAAGELPVLDAVSAAAHVPPYADAAAASSTGTGAGTDTSAGTVLVAYGRNLAAEGVHLFARCQGGYLPLTVTPLVVGGQVSREVGSSPQLAAAAAAASRSLAALARAGRPATDALLVTVREAPGTGLLLLEAQAGPLLSNWRPCLLSTDATIAAELSEAGCRALRHGANALANLEAFVTDLGRLLDLRSYVYEPPTAAAGGSEDADGYEGEDDCSAAGGSSAHTGSCTAATASTGTGTGASCATSAYGAAPVSVLDLVCLCERLVGWSTDAGLAAISTFLVSALRSDYRQDMQSVLEAPYNDGSSVVVRCLRSGSAATVRAMLGWAAASGVSINWSAPAAPGAGAAAGLSPLHVAAVVPATWRLLAELPEAKKLWAAARARRDGATPLHLQRMMLATLPPDQIRALSEAFAAPRAAAPVPAASAAGAAPASVAAVAAEPAAGAAAHVAATPDPRRSLTSSPKTSLRSRMAPEVTPVAPTPSTSCSCSGAAPATPYSSSAAAAAAGGGSAGSGAVVYPPVVPFVAALALIALAALASSSEASYVAAAAVAAALCYSLHTLRALSRAPSHRAFVSSLGSRLLPHFAHPHLETEYAEHRRASLAPLDMAGVSAVLLVCCGSALGSGGGAAQNLVAAVNVTLTLLPLLVLQAAPKPFYARNRCLLLVGPYVALFNVVCGVSQASCSSPVALYGASLALASLLLPVNTAAMLLIMAYTAMHGVRGVLRRGLGWPPSEACASAQMAVVAAVAMVVYARELAVRQAWVVRAAAQRKVRANKQA</sequence>
<protein>
    <recommendedName>
        <fullName evidence="6">SBP-type domain-containing protein</fullName>
    </recommendedName>
</protein>
<feature type="compositionally biased region" description="Low complexity" evidence="4">
    <location>
        <begin position="540"/>
        <end position="553"/>
    </location>
</feature>
<evidence type="ECO:0000313" key="8">
    <source>
        <dbReference type="Proteomes" id="UP000006906"/>
    </source>
</evidence>
<gene>
    <name evidence="7" type="ORF">CHLRE_06g300600v5</name>
</gene>
<feature type="region of interest" description="Disordered" evidence="4">
    <location>
        <begin position="632"/>
        <end position="747"/>
    </location>
</feature>
<dbReference type="EMBL" id="CM008967">
    <property type="protein sequence ID" value="PNW82945.1"/>
    <property type="molecule type" value="Genomic_DNA"/>
</dbReference>
<dbReference type="InterPro" id="IPR044817">
    <property type="entry name" value="SBP-like"/>
</dbReference>
<feature type="compositionally biased region" description="Polar residues" evidence="4">
    <location>
        <begin position="1458"/>
        <end position="1468"/>
    </location>
</feature>
<keyword evidence="1" id="KW-0479">Metal-binding</keyword>
<keyword evidence="3" id="KW-0862">Zinc</keyword>
<feature type="transmembrane region" description="Helical" evidence="5">
    <location>
        <begin position="1542"/>
        <end position="1561"/>
    </location>
</feature>
<feature type="region of interest" description="Disordered" evidence="4">
    <location>
        <begin position="397"/>
        <end position="574"/>
    </location>
</feature>
<feature type="compositionally biased region" description="Gly residues" evidence="4">
    <location>
        <begin position="554"/>
        <end position="574"/>
    </location>
</feature>
<organism evidence="7 8">
    <name type="scientific">Chlamydomonas reinhardtii</name>
    <name type="common">Chlamydomonas smithii</name>
    <dbReference type="NCBI Taxonomy" id="3055"/>
    <lineage>
        <taxon>Eukaryota</taxon>
        <taxon>Viridiplantae</taxon>
        <taxon>Chlorophyta</taxon>
        <taxon>core chlorophytes</taxon>
        <taxon>Chlorophyceae</taxon>
        <taxon>CS clade</taxon>
        <taxon>Chlamydomonadales</taxon>
        <taxon>Chlamydomonadaceae</taxon>
        <taxon>Chlamydomonas</taxon>
    </lineage>
</organism>
<dbReference type="Pfam" id="PF03110">
    <property type="entry name" value="SBP"/>
    <property type="match status" value="1"/>
</dbReference>
<dbReference type="RefSeq" id="XP_001691279.2">
    <property type="nucleotide sequence ID" value="XM_001691227.2"/>
</dbReference>
<dbReference type="InterPro" id="IPR036893">
    <property type="entry name" value="SBP_sf"/>
</dbReference>
<evidence type="ECO:0000256" key="1">
    <source>
        <dbReference type="ARBA" id="ARBA00022723"/>
    </source>
</evidence>
<feature type="compositionally biased region" description="Polar residues" evidence="4">
    <location>
        <begin position="1"/>
        <end position="14"/>
    </location>
</feature>
<feature type="region of interest" description="Disordered" evidence="4">
    <location>
        <begin position="168"/>
        <end position="242"/>
    </location>
</feature>
<dbReference type="OrthoDB" id="514967at2759"/>
<feature type="region of interest" description="Disordered" evidence="4">
    <location>
        <begin position="341"/>
        <end position="381"/>
    </location>
</feature>
<dbReference type="SUPFAM" id="SSF103612">
    <property type="entry name" value="SBT domain"/>
    <property type="match status" value="1"/>
</dbReference>